<dbReference type="SUPFAM" id="SSF47203">
    <property type="entry name" value="Acyl-CoA dehydrogenase C-terminal domain-like"/>
    <property type="match status" value="1"/>
</dbReference>
<dbReference type="SUPFAM" id="SSF56645">
    <property type="entry name" value="Acyl-CoA dehydrogenase NM domain-like"/>
    <property type="match status" value="1"/>
</dbReference>
<dbReference type="GO" id="GO:0016627">
    <property type="term" value="F:oxidoreductase activity, acting on the CH-CH group of donors"/>
    <property type="evidence" value="ECO:0007669"/>
    <property type="project" value="InterPro"/>
</dbReference>
<dbReference type="InterPro" id="IPR036250">
    <property type="entry name" value="AcylCo_DH-like_C"/>
</dbReference>
<feature type="domain" description="Acyl-CoA dehydrogenase C-terminal" evidence="2">
    <location>
        <begin position="235"/>
        <end position="361"/>
    </location>
</feature>
<dbReference type="InterPro" id="IPR046373">
    <property type="entry name" value="Acyl-CoA_Oxase/DH_mid-dom_sf"/>
</dbReference>
<sequence length="388" mass="41711">MLNLNEDMLTLLQEQAAEAEQLGKLPASTVALLKESNVIRMLQPREFGGLETHPNDFLQAVMAIAARNPSAGWIAGVVGVHNWEAGLNDDRLLHEIWGERPDTWIASPYSPMGVATPVAGGYLLSGRWTFSSGTDHCQWLVLGAVLGDEHGKPAQPRQGMHVMLPRADYEILEDTWNVVGLQGTGSKDVRVSNAFIPAYRCLWTTAVMSGEAAAASRRSGTLYHMPWSSLFPNAITAAVLGMCQGLVATAQRQIRERILQTKAAPEPFMLTVLGEAASEVHAAQAAMLANVAATYALVADGAEVSLARRAANRAEQVRGAGRAVRAINEVFCRCGGGALHTSSPLHRFWRDANAGLTHATFTSQSVYQVHAALAMGLASDEQIQQALI</sequence>
<keyword evidence="1" id="KW-0560">Oxidoreductase</keyword>
<dbReference type="Gene3D" id="1.10.540.10">
    <property type="entry name" value="Acyl-CoA dehydrogenase/oxidase, N-terminal domain"/>
    <property type="match status" value="1"/>
</dbReference>
<dbReference type="Pfam" id="PF08028">
    <property type="entry name" value="Acyl-CoA_dh_2"/>
    <property type="match status" value="1"/>
</dbReference>
<dbReference type="AlphaFoldDB" id="A0A7W5FSA2"/>
<dbReference type="InterPro" id="IPR037069">
    <property type="entry name" value="AcylCoA_DH/ox_N_sf"/>
</dbReference>
<dbReference type="InterPro" id="IPR013107">
    <property type="entry name" value="Acyl-CoA_DH_C"/>
</dbReference>
<evidence type="ECO:0000313" key="3">
    <source>
        <dbReference type="EMBL" id="MBB3117574.1"/>
    </source>
</evidence>
<dbReference type="RefSeq" id="WP_183439503.1">
    <property type="nucleotide sequence ID" value="NZ_JACHXD010000001.1"/>
</dbReference>
<proteinExistence type="predicted"/>
<evidence type="ECO:0000256" key="1">
    <source>
        <dbReference type="ARBA" id="ARBA00023002"/>
    </source>
</evidence>
<dbReference type="PIRSF" id="PIRSF016578">
    <property type="entry name" value="HsaA"/>
    <property type="match status" value="1"/>
</dbReference>
<gene>
    <name evidence="3" type="ORF">FHS03_000593</name>
</gene>
<organism evidence="3 4">
    <name type="scientific">Pseudoduganella violacea</name>
    <dbReference type="NCBI Taxonomy" id="1715466"/>
    <lineage>
        <taxon>Bacteria</taxon>
        <taxon>Pseudomonadati</taxon>
        <taxon>Pseudomonadota</taxon>
        <taxon>Betaproteobacteria</taxon>
        <taxon>Burkholderiales</taxon>
        <taxon>Oxalobacteraceae</taxon>
        <taxon>Telluria group</taxon>
        <taxon>Pseudoduganella</taxon>
    </lineage>
</organism>
<accession>A0A7W5FSA2</accession>
<comment type="caution">
    <text evidence="3">The sequence shown here is derived from an EMBL/GenBank/DDBJ whole genome shotgun (WGS) entry which is preliminary data.</text>
</comment>
<dbReference type="EMBL" id="JACHXD010000001">
    <property type="protein sequence ID" value="MBB3117574.1"/>
    <property type="molecule type" value="Genomic_DNA"/>
</dbReference>
<evidence type="ECO:0000313" key="4">
    <source>
        <dbReference type="Proteomes" id="UP000541535"/>
    </source>
</evidence>
<dbReference type="Gene3D" id="1.20.140.10">
    <property type="entry name" value="Butyryl-CoA Dehydrogenase, subunit A, domain 3"/>
    <property type="match status" value="1"/>
</dbReference>
<dbReference type="Proteomes" id="UP000541535">
    <property type="component" value="Unassembled WGS sequence"/>
</dbReference>
<keyword evidence="4" id="KW-1185">Reference proteome</keyword>
<dbReference type="GO" id="GO:0050660">
    <property type="term" value="F:flavin adenine dinucleotide binding"/>
    <property type="evidence" value="ECO:0007669"/>
    <property type="project" value="InterPro"/>
</dbReference>
<name>A0A7W5FSA2_9BURK</name>
<dbReference type="InterPro" id="IPR009100">
    <property type="entry name" value="AcylCoA_DH/oxidase_NM_dom_sf"/>
</dbReference>
<protein>
    <submittedName>
        <fullName evidence="3">Alkylation response protein AidB-like acyl-CoA dehydrogenase</fullName>
    </submittedName>
</protein>
<dbReference type="Gene3D" id="2.40.110.10">
    <property type="entry name" value="Butyryl-CoA Dehydrogenase, subunit A, domain 2"/>
    <property type="match status" value="1"/>
</dbReference>
<reference evidence="3 4" key="1">
    <citation type="submission" date="2020-08" db="EMBL/GenBank/DDBJ databases">
        <title>Genomic Encyclopedia of Type Strains, Phase III (KMG-III): the genomes of soil and plant-associated and newly described type strains.</title>
        <authorList>
            <person name="Whitman W."/>
        </authorList>
    </citation>
    <scope>NUCLEOTIDE SEQUENCE [LARGE SCALE GENOMIC DNA]</scope>
    <source>
        <strain evidence="3 4">CECT 8897</strain>
    </source>
</reference>
<evidence type="ECO:0000259" key="2">
    <source>
        <dbReference type="Pfam" id="PF08028"/>
    </source>
</evidence>